<dbReference type="GO" id="GO:0004553">
    <property type="term" value="F:hydrolase activity, hydrolyzing O-glycosyl compounds"/>
    <property type="evidence" value="ECO:0007669"/>
    <property type="project" value="TreeGrafter"/>
</dbReference>
<dbReference type="SUPFAM" id="SSF49344">
    <property type="entry name" value="CBD9-like"/>
    <property type="match status" value="1"/>
</dbReference>
<dbReference type="Proteomes" id="UP000245959">
    <property type="component" value="Unassembled WGS sequence"/>
</dbReference>
<comment type="caution">
    <text evidence="6">The sequence shown here is derived from an EMBL/GenBank/DDBJ whole genome shotgun (WGS) entry which is preliminary data.</text>
</comment>
<dbReference type="GeneID" id="78295987"/>
<dbReference type="PANTHER" id="PTHR12631">
    <property type="entry name" value="ALPHA-L-IDURONIDASE"/>
    <property type="match status" value="1"/>
</dbReference>
<comment type="similarity">
    <text evidence="1">Belongs to the glycosyl hydrolase 39 family.</text>
</comment>
<proteinExistence type="inferred from homology"/>
<keyword evidence="7" id="KW-1185">Reference proteome</keyword>
<dbReference type="InterPro" id="IPR051923">
    <property type="entry name" value="Glycosyl_Hydrolase_39"/>
</dbReference>
<dbReference type="SUPFAM" id="SSF51445">
    <property type="entry name" value="(Trans)glycosidases"/>
    <property type="match status" value="1"/>
</dbReference>
<gene>
    <name evidence="6" type="ORF">C8D82_1219</name>
</gene>
<protein>
    <submittedName>
        <fullName evidence="6">Glycosyl hydrolase family 39</fullName>
    </submittedName>
</protein>
<reference evidence="6 7" key="1">
    <citation type="submission" date="2018-04" db="EMBL/GenBank/DDBJ databases">
        <title>Genomic Encyclopedia of Type Strains, Phase IV (KMG-IV): sequencing the most valuable type-strain genomes for metagenomic binning, comparative biology and taxonomic classification.</title>
        <authorList>
            <person name="Goeker M."/>
        </authorList>
    </citation>
    <scope>NUCLEOTIDE SEQUENCE [LARGE SCALE GENOMIC DNA]</scope>
    <source>
        <strain evidence="6 7">DSM 14823</strain>
    </source>
</reference>
<name>A0A2U1ASD7_9BACT</name>
<dbReference type="PANTHER" id="PTHR12631:SF10">
    <property type="entry name" value="BETA-XYLOSIDASE-LIKE PROTEIN-RELATED"/>
    <property type="match status" value="1"/>
</dbReference>
<dbReference type="InterPro" id="IPR049166">
    <property type="entry name" value="GH39_cat"/>
</dbReference>
<dbReference type="CDD" id="cd09621">
    <property type="entry name" value="CBM9_like_5"/>
    <property type="match status" value="1"/>
</dbReference>
<evidence type="ECO:0000256" key="3">
    <source>
        <dbReference type="ARBA" id="ARBA00023295"/>
    </source>
</evidence>
<organism evidence="6 7">
    <name type="scientific">Victivallis vadensis</name>
    <dbReference type="NCBI Taxonomy" id="172901"/>
    <lineage>
        <taxon>Bacteria</taxon>
        <taxon>Pseudomonadati</taxon>
        <taxon>Lentisphaerota</taxon>
        <taxon>Lentisphaeria</taxon>
        <taxon>Victivallales</taxon>
        <taxon>Victivallaceae</taxon>
        <taxon>Victivallis</taxon>
    </lineage>
</organism>
<accession>A0A2U1ASD7</accession>
<evidence type="ECO:0000256" key="4">
    <source>
        <dbReference type="SAM" id="SignalP"/>
    </source>
</evidence>
<dbReference type="EMBL" id="QEKH01000021">
    <property type="protein sequence ID" value="PVY39335.1"/>
    <property type="molecule type" value="Genomic_DNA"/>
</dbReference>
<evidence type="ECO:0000313" key="7">
    <source>
        <dbReference type="Proteomes" id="UP000245959"/>
    </source>
</evidence>
<dbReference type="Pfam" id="PF01229">
    <property type="entry name" value="Glyco_hydro_39"/>
    <property type="match status" value="1"/>
</dbReference>
<keyword evidence="4" id="KW-0732">Signal</keyword>
<dbReference type="InterPro" id="IPR017853">
    <property type="entry name" value="GH"/>
</dbReference>
<evidence type="ECO:0000256" key="1">
    <source>
        <dbReference type="ARBA" id="ARBA00008875"/>
    </source>
</evidence>
<evidence type="ECO:0000313" key="6">
    <source>
        <dbReference type="EMBL" id="PVY39335.1"/>
    </source>
</evidence>
<dbReference type="RefSeq" id="WP_116884696.1">
    <property type="nucleotide sequence ID" value="NZ_CABMMC010000227.1"/>
</dbReference>
<evidence type="ECO:0000256" key="2">
    <source>
        <dbReference type="ARBA" id="ARBA00022801"/>
    </source>
</evidence>
<feature type="signal peptide" evidence="4">
    <location>
        <begin position="1"/>
        <end position="19"/>
    </location>
</feature>
<keyword evidence="2 6" id="KW-0378">Hydrolase</keyword>
<dbReference type="Gene3D" id="2.60.40.1190">
    <property type="match status" value="1"/>
</dbReference>
<dbReference type="AlphaFoldDB" id="A0A2U1ASD7"/>
<sequence length="974" mass="108083">MRLIFCLAAVLLLALSTAAGDTAPGFVRIRQQLPLTAETWKPVFYEGTGRAGFGGNGVTLALDCKAAALFPRRPLPEVTGPRRFTVQAELLDGTAEIRFLVVGRDGREFRFPWRALKPGKNTVAFPFDGEAAAVEPPLRLTGVSVRTGGKATLRLEQAELESDEPEISRIELSYDRAYPINIETPDGKHPVALLLRNPLASAVKAMWKLELREPGKEPVRQEGVRELPPGETVRLPLPPAERNGIRYGTLELAAAALPEIVRRESFSVARMNPAGPTPGRAEGFLFGVCGHPQRYPAEDQRREAAAAALCGAKVLREDAGWGRIQPSREAWNFDSLDETVRIFGEQGIELELIYSYTPAWAVAADWKPLNEQRRRVHNSRPDYEAWREFVKRTAARYRDQIRFFEVWNEPDLFSFANFTAEEYLRMLKIAGEETHKAAPGALVLTGGYTCMPPYFALNDQKHQEKTLADGRGYYDIHAFHGHGPLEHYAPQIERMIAMRERLGVAAPWWANETAETSVFVGEAGQAATLWKKLFFSWANGSIGYNWYDLRNDGFDPRNVENNFGMITHDFFPKAIYPAYNTIVRNFRGTEFDRALDRFPALRLYRFQKGKRRLLAGWNDSPDSGTRLIAFTAGAGKGERFDLFDNRSPLAVAGGTVLIPVGREPAGVELSGGGWEPLCEPVLPLGPATLRRGGNPLTLQLENPFDVPTEMRLAFRLPAGNAHPAETVRLAPREKRRVTVEFAAAENVPAENPGIAIDMRLGGLAGTLTLPVRPSAAIGPEFSAGPDFRLDRPEQLTVLVPADPGKVRFFWQGPQDLSAALFLAMRDGVLKLRAEVTDDIHCQPFRGEAVWQGDNIQFALAVPGQKTVWTFGLTRLADGVSECHVWDAPKGFDSKAVAAEMRLETSRDEVKKLTVYEAELPLSAIGADSAKRKQGIRFNLLVNDNDGEMRESYLALTPGLGEGRRPDAYYLLSFQ</sequence>
<keyword evidence="3" id="KW-0326">Glycosidase</keyword>
<feature type="domain" description="Glycosyl hydrolases family 39 N-terminal catalytic" evidence="5">
    <location>
        <begin position="327"/>
        <end position="439"/>
    </location>
</feature>
<evidence type="ECO:0000259" key="5">
    <source>
        <dbReference type="Pfam" id="PF01229"/>
    </source>
</evidence>
<feature type="chain" id="PRO_5015451257" evidence="4">
    <location>
        <begin position="20"/>
        <end position="974"/>
    </location>
</feature>
<dbReference type="Gene3D" id="3.20.20.80">
    <property type="entry name" value="Glycosidases"/>
    <property type="match status" value="1"/>
</dbReference>
<dbReference type="OrthoDB" id="9776971at2"/>